<dbReference type="PANTHER" id="PTHR30627:SF24">
    <property type="entry name" value="PENICILLIN-BINDING PROTEIN 4B"/>
    <property type="match status" value="1"/>
</dbReference>
<dbReference type="Pfam" id="PF00905">
    <property type="entry name" value="Transpeptidase"/>
    <property type="match status" value="1"/>
</dbReference>
<feature type="region of interest" description="Disordered" evidence="4">
    <location>
        <begin position="557"/>
        <end position="588"/>
    </location>
</feature>
<dbReference type="Pfam" id="PF03717">
    <property type="entry name" value="PBP_dimer"/>
    <property type="match status" value="1"/>
</dbReference>
<dbReference type="InterPro" id="IPR001460">
    <property type="entry name" value="PCN-bd_Tpept"/>
</dbReference>
<dbReference type="InterPro" id="IPR050515">
    <property type="entry name" value="Beta-lactam/transpept"/>
</dbReference>
<evidence type="ECO:0000256" key="1">
    <source>
        <dbReference type="ARBA" id="ARBA00004370"/>
    </source>
</evidence>
<dbReference type="EMBL" id="BAABGM010000020">
    <property type="protein sequence ID" value="GAA4410635.1"/>
    <property type="molecule type" value="Genomic_DNA"/>
</dbReference>
<evidence type="ECO:0000259" key="5">
    <source>
        <dbReference type="Pfam" id="PF00905"/>
    </source>
</evidence>
<evidence type="ECO:0000313" key="7">
    <source>
        <dbReference type="EMBL" id="GAA4410635.1"/>
    </source>
</evidence>
<gene>
    <name evidence="7" type="ORF">GCM10023168_30530</name>
</gene>
<dbReference type="SUPFAM" id="SSF56601">
    <property type="entry name" value="beta-lactamase/transpeptidase-like"/>
    <property type="match status" value="1"/>
</dbReference>
<feature type="domain" description="Penicillin-binding protein dimerisation" evidence="6">
    <location>
        <begin position="149"/>
        <end position="304"/>
    </location>
</feature>
<dbReference type="PANTHER" id="PTHR30627">
    <property type="entry name" value="PEPTIDOGLYCAN D,D-TRANSPEPTIDASE"/>
    <property type="match status" value="1"/>
</dbReference>
<dbReference type="SUPFAM" id="SSF56519">
    <property type="entry name" value="Penicillin binding protein dimerisation domain"/>
    <property type="match status" value="1"/>
</dbReference>
<evidence type="ECO:0000256" key="2">
    <source>
        <dbReference type="ARBA" id="ARBA00007171"/>
    </source>
</evidence>
<dbReference type="Proteomes" id="UP001500945">
    <property type="component" value="Unassembled WGS sequence"/>
</dbReference>
<dbReference type="RefSeq" id="WP_345207533.1">
    <property type="nucleotide sequence ID" value="NZ_BAABGM010000020.1"/>
</dbReference>
<comment type="caution">
    <text evidence="7">The sequence shown here is derived from an EMBL/GenBank/DDBJ whole genome shotgun (WGS) entry which is preliminary data.</text>
</comment>
<reference evidence="8" key="1">
    <citation type="journal article" date="2019" name="Int. J. Syst. Evol. Microbiol.">
        <title>The Global Catalogue of Microorganisms (GCM) 10K type strain sequencing project: providing services to taxonomists for standard genome sequencing and annotation.</title>
        <authorList>
            <consortium name="The Broad Institute Genomics Platform"/>
            <consortium name="The Broad Institute Genome Sequencing Center for Infectious Disease"/>
            <person name="Wu L."/>
            <person name="Ma J."/>
        </authorList>
    </citation>
    <scope>NUCLEOTIDE SEQUENCE [LARGE SCALE GENOMIC DNA]</scope>
    <source>
        <strain evidence="8">JCM 17809</strain>
    </source>
</reference>
<comment type="subcellular location">
    <subcellularLocation>
        <location evidence="1">Membrane</location>
    </subcellularLocation>
</comment>
<protein>
    <submittedName>
        <fullName evidence="7">Penicillin-binding transpeptidase domain-containing protein</fullName>
    </submittedName>
</protein>
<keyword evidence="3" id="KW-0472">Membrane</keyword>
<feature type="domain" description="Penicillin-binding protein transpeptidase" evidence="5">
    <location>
        <begin position="348"/>
        <end position="622"/>
    </location>
</feature>
<comment type="similarity">
    <text evidence="2">Belongs to the transpeptidase family.</text>
</comment>
<name>A0ABP8KMS0_9MICO</name>
<sequence length="631" mass="64698">MRSRVALAVAVVLAVALAAGGVWWWRQHEADRDAAARAALTAYAAAWATKDLDGIPFVDEETRAGFGPAVEGLGGAPVEVSAEGPARDGDSATADLAVRWTLPGGVPWSYAVPARVVESEGRWLVATPEQGSPWHPQLPAGETLELERTSGQRGDLLDRSGRPLMPLSTVHEVAIDPVNATPAQAAALEPVVDAEAGSLTAALARAIASGSRAPIPVITYRDSDWEPRRERIEALAPGVIAPTSQQPLARTRTFGQPLLGSVGEVTAEMVQEGGGRYVAGDRAGTGGLQGQYDERLAGASGIRVATSGGTTLFEQEATDGEDVRTTLDPRVQEAAEKALADADLTVPGALVAVDVPSGEVLASANTPTTGFDRAITGRYPPGSTFKVATAYAYLTRGITTPTSKVPCPESVTVDGREFRNYAGESVGGTPTFFQDFTVSCNTAFVGLSDELAPDDLTTAARTLGIGAGWADTLGVADAFDGSVPETTGGTDAAAASIGQGRVEVSPLSLAVMSGSVGRGTFVAPVLVDDGRQPRPSPIDGGAVARLRAMMASVVASGTGTELRGAPGGPVRGKTGSAEHGSDPDAEPRVWFTGYQGDVAFAVLVEEGKSGGSVAAPIARDFLTALAANASP</sequence>
<dbReference type="InterPro" id="IPR036138">
    <property type="entry name" value="PBP_dimer_sf"/>
</dbReference>
<evidence type="ECO:0000259" key="6">
    <source>
        <dbReference type="Pfam" id="PF03717"/>
    </source>
</evidence>
<proteinExistence type="inferred from homology"/>
<accession>A0ABP8KMS0</accession>
<dbReference type="Gene3D" id="3.40.710.10">
    <property type="entry name" value="DD-peptidase/beta-lactamase superfamily"/>
    <property type="match status" value="1"/>
</dbReference>
<evidence type="ECO:0000313" key="8">
    <source>
        <dbReference type="Proteomes" id="UP001500945"/>
    </source>
</evidence>
<organism evidence="7 8">
    <name type="scientific">Fodinibacter luteus</name>
    <dbReference type="NCBI Taxonomy" id="552064"/>
    <lineage>
        <taxon>Bacteria</taxon>
        <taxon>Bacillati</taxon>
        <taxon>Actinomycetota</taxon>
        <taxon>Actinomycetes</taxon>
        <taxon>Micrococcales</taxon>
        <taxon>Intrasporangiaceae</taxon>
        <taxon>Fodinibacter (ex Wang et al. 2009)</taxon>
    </lineage>
</organism>
<dbReference type="InterPro" id="IPR005311">
    <property type="entry name" value="PBP_dimer"/>
</dbReference>
<dbReference type="Gene3D" id="3.90.1310.10">
    <property type="entry name" value="Penicillin-binding protein 2a (Domain 2)"/>
    <property type="match status" value="1"/>
</dbReference>
<dbReference type="Gene3D" id="3.30.1390.30">
    <property type="entry name" value="Penicillin-binding protein 2a, domain 3"/>
    <property type="match status" value="1"/>
</dbReference>
<evidence type="ECO:0000256" key="4">
    <source>
        <dbReference type="SAM" id="MobiDB-lite"/>
    </source>
</evidence>
<keyword evidence="8" id="KW-1185">Reference proteome</keyword>
<evidence type="ECO:0000256" key="3">
    <source>
        <dbReference type="ARBA" id="ARBA00023136"/>
    </source>
</evidence>
<dbReference type="InterPro" id="IPR012338">
    <property type="entry name" value="Beta-lactam/transpept-like"/>
</dbReference>